<dbReference type="OrthoDB" id="849847at2759"/>
<dbReference type="AlphaFoldDB" id="B9RJI2"/>
<evidence type="ECO:0000256" key="1">
    <source>
        <dbReference type="ARBA" id="ARBA00007692"/>
    </source>
</evidence>
<comment type="similarity">
    <text evidence="1">Belongs to the mTERF family.</text>
</comment>
<evidence type="ECO:0000313" key="4">
    <source>
        <dbReference type="EMBL" id="EEF48484.1"/>
    </source>
</evidence>
<keyword evidence="2" id="KW-0806">Transcription termination</keyword>
<dbReference type="SMART" id="SM00733">
    <property type="entry name" value="Mterf"/>
    <property type="match status" value="7"/>
</dbReference>
<keyword evidence="5" id="KW-1185">Reference proteome</keyword>
<dbReference type="EMBL" id="EQ973783">
    <property type="protein sequence ID" value="EEF48484.1"/>
    <property type="molecule type" value="Genomic_DNA"/>
</dbReference>
<dbReference type="GO" id="GO:0003676">
    <property type="term" value="F:nucleic acid binding"/>
    <property type="evidence" value="ECO:0007669"/>
    <property type="project" value="InterPro"/>
</dbReference>
<dbReference type="Gene3D" id="1.25.70.10">
    <property type="entry name" value="Transcription termination factor 3, mitochondrial"/>
    <property type="match status" value="1"/>
</dbReference>
<proteinExistence type="inferred from homology"/>
<dbReference type="eggNOG" id="KOG1267">
    <property type="taxonomic scope" value="Eukaryota"/>
</dbReference>
<evidence type="ECO:0000256" key="3">
    <source>
        <dbReference type="ARBA" id="ARBA00022946"/>
    </source>
</evidence>
<keyword evidence="3" id="KW-0809">Transit peptide</keyword>
<reference evidence="5" key="1">
    <citation type="journal article" date="2010" name="Nat. Biotechnol.">
        <title>Draft genome sequence of the oilseed species Ricinus communis.</title>
        <authorList>
            <person name="Chan A.P."/>
            <person name="Crabtree J."/>
            <person name="Zhao Q."/>
            <person name="Lorenzi H."/>
            <person name="Orvis J."/>
            <person name="Puiu D."/>
            <person name="Melake-Berhan A."/>
            <person name="Jones K.M."/>
            <person name="Redman J."/>
            <person name="Chen G."/>
            <person name="Cahoon E.B."/>
            <person name="Gedil M."/>
            <person name="Stanke M."/>
            <person name="Haas B.J."/>
            <person name="Wortman J.R."/>
            <person name="Fraser-Liggett C.M."/>
            <person name="Ravel J."/>
            <person name="Rabinowicz P.D."/>
        </authorList>
    </citation>
    <scope>NUCLEOTIDE SEQUENCE [LARGE SCALE GENOMIC DNA]</scope>
    <source>
        <strain evidence="5">cv. Hale</strain>
    </source>
</reference>
<dbReference type="InterPro" id="IPR003690">
    <property type="entry name" value="MTERF"/>
</dbReference>
<evidence type="ECO:0000256" key="2">
    <source>
        <dbReference type="ARBA" id="ARBA00022472"/>
    </source>
</evidence>
<keyword evidence="2" id="KW-0804">Transcription</keyword>
<sequence length="380" mass="43300">MAPWLFKTVNSLSSKNYQQLHKSPIHNSISLIFFSTSRPSEIKPKVTIFDYLINHQQFSPESASNVLSSTTKYVKKPQNADLVLSFLTESGFSKIHIENVVQKVPQVLSSKFETSIKPKIKIFQDLGFESIDIADIVSADPWVLTRSADNRLGPSLLVLKNVLGTNAGVVTLLKLSGWFLKHDLERVMMPNIDYLKSCGISSSQIVKYVYNFPRFFLMKPESIKGFVKRVDEMGFDRKSKMFLPAIRTMSSMTVENWELKLKLLRDLGLSEENILSVFKRVPQAFAISERKIKDVTKLLLNVGNLDISYIVRHPDLLICSVNQRLKPRLAVLQVLENKKLLQKKPSFTSFFKISGSQFLHKYVIPYSDELGDLSLGRYSQ</sequence>
<dbReference type="OMA" id="TICKYTE"/>
<dbReference type="PANTHER" id="PTHR13068:SF130">
    <property type="entry name" value="TRANSCRIPTION TERMINATION FACTOR MTERF6, CHLOROPLASTIC_MITOCHONDRIAL-LIKE"/>
    <property type="match status" value="1"/>
</dbReference>
<dbReference type="STRING" id="3988.B9RJI2"/>
<protein>
    <submittedName>
        <fullName evidence="4">Uncharacterized protein</fullName>
    </submittedName>
</protein>
<dbReference type="FunFam" id="1.25.70.10:FF:000001">
    <property type="entry name" value="Mitochondrial transcription termination factor-like"/>
    <property type="match status" value="1"/>
</dbReference>
<dbReference type="InParanoid" id="B9RJI2"/>
<gene>
    <name evidence="4" type="ORF">RCOM_1034690</name>
</gene>
<keyword evidence="2" id="KW-0805">Transcription regulation</keyword>
<name>B9RJI2_RICCO</name>
<dbReference type="GO" id="GO:0009658">
    <property type="term" value="P:chloroplast organization"/>
    <property type="evidence" value="ECO:0000318"/>
    <property type="project" value="GO_Central"/>
</dbReference>
<dbReference type="Pfam" id="PF02536">
    <property type="entry name" value="mTERF"/>
    <property type="match status" value="1"/>
</dbReference>
<evidence type="ECO:0000313" key="5">
    <source>
        <dbReference type="Proteomes" id="UP000008311"/>
    </source>
</evidence>
<dbReference type="GO" id="GO:0006353">
    <property type="term" value="P:DNA-templated transcription termination"/>
    <property type="evidence" value="ECO:0007669"/>
    <property type="project" value="UniProtKB-KW"/>
</dbReference>
<organism evidence="4 5">
    <name type="scientific">Ricinus communis</name>
    <name type="common">Castor bean</name>
    <dbReference type="NCBI Taxonomy" id="3988"/>
    <lineage>
        <taxon>Eukaryota</taxon>
        <taxon>Viridiplantae</taxon>
        <taxon>Streptophyta</taxon>
        <taxon>Embryophyta</taxon>
        <taxon>Tracheophyta</taxon>
        <taxon>Spermatophyta</taxon>
        <taxon>Magnoliopsida</taxon>
        <taxon>eudicotyledons</taxon>
        <taxon>Gunneridae</taxon>
        <taxon>Pentapetalae</taxon>
        <taxon>rosids</taxon>
        <taxon>fabids</taxon>
        <taxon>Malpighiales</taxon>
        <taxon>Euphorbiaceae</taxon>
        <taxon>Acalyphoideae</taxon>
        <taxon>Acalypheae</taxon>
        <taxon>Ricinus</taxon>
    </lineage>
</organism>
<dbReference type="KEGG" id="rcu:8263052"/>
<dbReference type="Proteomes" id="UP000008311">
    <property type="component" value="Unassembled WGS sequence"/>
</dbReference>
<accession>B9RJI2</accession>
<dbReference type="InterPro" id="IPR038538">
    <property type="entry name" value="MTERF_sf"/>
</dbReference>
<dbReference type="PANTHER" id="PTHR13068">
    <property type="entry name" value="CGI-12 PROTEIN-RELATED"/>
    <property type="match status" value="1"/>
</dbReference>
<dbReference type="GO" id="GO:0009507">
    <property type="term" value="C:chloroplast"/>
    <property type="evidence" value="ECO:0000318"/>
    <property type="project" value="GO_Central"/>
</dbReference>